<comment type="caution">
    <text evidence="1">The sequence shown here is derived from an EMBL/GenBank/DDBJ whole genome shotgun (WGS) entry which is preliminary data.</text>
</comment>
<dbReference type="Proteomes" id="UP000717634">
    <property type="component" value="Unassembled WGS sequence"/>
</dbReference>
<sequence>MKYTIQLDDEQQYLRLLQLAQALGMGATIPVTPLSDEERQHHLRIVAKGGSGVSITDPVTWQRELRADRPLPGRD</sequence>
<protein>
    <submittedName>
        <fullName evidence="1">Uncharacterized protein</fullName>
    </submittedName>
</protein>
<organism evidence="1 2">
    <name type="scientific">Hymenobacter artigasi</name>
    <dbReference type="NCBI Taxonomy" id="2719616"/>
    <lineage>
        <taxon>Bacteria</taxon>
        <taxon>Pseudomonadati</taxon>
        <taxon>Bacteroidota</taxon>
        <taxon>Cytophagia</taxon>
        <taxon>Cytophagales</taxon>
        <taxon>Hymenobacteraceae</taxon>
        <taxon>Hymenobacter</taxon>
    </lineage>
</organism>
<proteinExistence type="predicted"/>
<accession>A0ABX1HP75</accession>
<gene>
    <name evidence="1" type="ORF">HBN54_003320</name>
</gene>
<name>A0ABX1HP75_9BACT</name>
<evidence type="ECO:0000313" key="2">
    <source>
        <dbReference type="Proteomes" id="UP000717634"/>
    </source>
</evidence>
<keyword evidence="2" id="KW-1185">Reference proteome</keyword>
<reference evidence="1 2" key="1">
    <citation type="submission" date="2020-03" db="EMBL/GenBank/DDBJ databases">
        <title>Genomic Encyclopedia of Type Strains, Phase IV (KMG-V): Genome sequencing to study the core and pangenomes of soil and plant-associated prokaryotes.</title>
        <authorList>
            <person name="Whitman W."/>
        </authorList>
    </citation>
    <scope>NUCLEOTIDE SEQUENCE [LARGE SCALE GENOMIC DNA]</scope>
    <source>
        <strain evidence="1 2">1B</strain>
    </source>
</reference>
<evidence type="ECO:0000313" key="1">
    <source>
        <dbReference type="EMBL" id="NKI90713.1"/>
    </source>
</evidence>
<dbReference type="RefSeq" id="WP_168674301.1">
    <property type="nucleotide sequence ID" value="NZ_JAAVTK010000010.1"/>
</dbReference>
<dbReference type="EMBL" id="JAAVTK010000010">
    <property type="protein sequence ID" value="NKI90713.1"/>
    <property type="molecule type" value="Genomic_DNA"/>
</dbReference>